<feature type="region of interest" description="Disordered" evidence="2">
    <location>
        <begin position="150"/>
        <end position="169"/>
    </location>
</feature>
<protein>
    <submittedName>
        <fullName evidence="3">Uncharacterized protein</fullName>
    </submittedName>
</protein>
<gene>
    <name evidence="3" type="primary">Cnig_chr_X.g26536</name>
    <name evidence="3" type="ORF">B9Z55_026536</name>
</gene>
<evidence type="ECO:0000256" key="1">
    <source>
        <dbReference type="SAM" id="Coils"/>
    </source>
</evidence>
<dbReference type="Proteomes" id="UP000230233">
    <property type="component" value="Chromosome X"/>
</dbReference>
<keyword evidence="4" id="KW-1185">Reference proteome</keyword>
<proteinExistence type="predicted"/>
<name>A0A2G5T368_9PELO</name>
<keyword evidence="1" id="KW-0175">Coiled coil</keyword>
<sequence length="169" mass="20000">MRSVDRHCSNHTRSECLLDYEALTMKNAFSRFRLKASRDCITRDYKRMRRERDSLQKRQDNTENLKLDAKPDDHHAIRERGSVSWKLHHVLNEEFGIRCRYHCHCSFNLRIAIGVWFGEQTGDAETSLLLECTIRVNCIKSIRKTRLDQEQREALDARPVSREKKDLPA</sequence>
<evidence type="ECO:0000313" key="3">
    <source>
        <dbReference type="EMBL" id="PIC21845.1"/>
    </source>
</evidence>
<accession>A0A2G5T368</accession>
<reference evidence="4" key="1">
    <citation type="submission" date="2017-10" db="EMBL/GenBank/DDBJ databases">
        <title>Rapid genome shrinkage in a self-fertile nematode reveals novel sperm competition proteins.</title>
        <authorList>
            <person name="Yin D."/>
            <person name="Schwarz E.M."/>
            <person name="Thomas C.G."/>
            <person name="Felde R.L."/>
            <person name="Korf I.F."/>
            <person name="Cutter A.D."/>
            <person name="Schartner C.M."/>
            <person name="Ralston E.J."/>
            <person name="Meyer B.J."/>
            <person name="Haag E.S."/>
        </authorList>
    </citation>
    <scope>NUCLEOTIDE SEQUENCE [LARGE SCALE GENOMIC DNA]</scope>
    <source>
        <strain evidence="4">JU1422</strain>
    </source>
</reference>
<evidence type="ECO:0000313" key="4">
    <source>
        <dbReference type="Proteomes" id="UP000230233"/>
    </source>
</evidence>
<dbReference type="EMBL" id="PDUG01000006">
    <property type="protein sequence ID" value="PIC21845.1"/>
    <property type="molecule type" value="Genomic_DNA"/>
</dbReference>
<feature type="coiled-coil region" evidence="1">
    <location>
        <begin position="38"/>
        <end position="65"/>
    </location>
</feature>
<organism evidence="3 4">
    <name type="scientific">Caenorhabditis nigoni</name>
    <dbReference type="NCBI Taxonomy" id="1611254"/>
    <lineage>
        <taxon>Eukaryota</taxon>
        <taxon>Metazoa</taxon>
        <taxon>Ecdysozoa</taxon>
        <taxon>Nematoda</taxon>
        <taxon>Chromadorea</taxon>
        <taxon>Rhabditida</taxon>
        <taxon>Rhabditina</taxon>
        <taxon>Rhabditomorpha</taxon>
        <taxon>Rhabditoidea</taxon>
        <taxon>Rhabditidae</taxon>
        <taxon>Peloderinae</taxon>
        <taxon>Caenorhabditis</taxon>
    </lineage>
</organism>
<evidence type="ECO:0000256" key="2">
    <source>
        <dbReference type="SAM" id="MobiDB-lite"/>
    </source>
</evidence>
<dbReference type="AlphaFoldDB" id="A0A2G5T368"/>
<comment type="caution">
    <text evidence="3">The sequence shown here is derived from an EMBL/GenBank/DDBJ whole genome shotgun (WGS) entry which is preliminary data.</text>
</comment>